<dbReference type="RefSeq" id="WP_149815489.1">
    <property type="nucleotide sequence ID" value="NZ_VUOA01000006.1"/>
</dbReference>
<keyword evidence="2" id="KW-1185">Reference proteome</keyword>
<name>A0A5B2VUD1_9HYPH</name>
<evidence type="ECO:0000313" key="1">
    <source>
        <dbReference type="EMBL" id="KAA2242218.1"/>
    </source>
</evidence>
<sequence>MTLAITNASRSQTPVDDRGASLFAQAVNQQRANPGMPQPTVTVTGGAATTGAINTQTAGVNVTVPLDADGTRVNVTATTTANDGRNGAGQPVSNLVQGATTSVSAPMGGVTVTGSVSVEDNRNNLNGRTTQGAGARVSVSDTIPLDARTNLNLTGSVGINASTPQGGATSLVAQPRVSVGVTHKASDRLSVGAQVNVGGNIPLNEAGAAGVAAAGNEVVVTGQVNASVQVAPNVRLIGSVTHGLTGADAPSTNPAGSAFSPGAGQTVLQGGVQITLP</sequence>
<comment type="caution">
    <text evidence="1">The sequence shown here is derived from an EMBL/GenBank/DDBJ whole genome shotgun (WGS) entry which is preliminary data.</text>
</comment>
<proteinExistence type="predicted"/>
<dbReference type="Proteomes" id="UP000323142">
    <property type="component" value="Unassembled WGS sequence"/>
</dbReference>
<evidence type="ECO:0000313" key="2">
    <source>
        <dbReference type="Proteomes" id="UP000323142"/>
    </source>
</evidence>
<reference evidence="1 2" key="2">
    <citation type="submission" date="2019-09" db="EMBL/GenBank/DDBJ databases">
        <authorList>
            <person name="Jin C."/>
        </authorList>
    </citation>
    <scope>NUCLEOTIDE SEQUENCE [LARGE SCALE GENOMIC DNA]</scope>
    <source>
        <strain evidence="1 2">BN140002</strain>
    </source>
</reference>
<organism evidence="1 2">
    <name type="scientific">Salinarimonas soli</name>
    <dbReference type="NCBI Taxonomy" id="1638099"/>
    <lineage>
        <taxon>Bacteria</taxon>
        <taxon>Pseudomonadati</taxon>
        <taxon>Pseudomonadota</taxon>
        <taxon>Alphaproteobacteria</taxon>
        <taxon>Hyphomicrobiales</taxon>
        <taxon>Salinarimonadaceae</taxon>
        <taxon>Salinarimonas</taxon>
    </lineage>
</organism>
<accession>A0A5B2VUD1</accession>
<protein>
    <submittedName>
        <fullName evidence="1">Uncharacterized protein</fullName>
    </submittedName>
</protein>
<reference evidence="1 2" key="1">
    <citation type="submission" date="2019-09" db="EMBL/GenBank/DDBJ databases">
        <title>Salinarimonas rosea gen. nov., sp. nov., a new member of the a-2 subgroup of the Proteobacteria.</title>
        <authorList>
            <person name="Liu J."/>
        </authorList>
    </citation>
    <scope>NUCLEOTIDE SEQUENCE [LARGE SCALE GENOMIC DNA]</scope>
    <source>
        <strain evidence="1 2">BN140002</strain>
    </source>
</reference>
<dbReference type="EMBL" id="VUOA01000006">
    <property type="protein sequence ID" value="KAA2242218.1"/>
    <property type="molecule type" value="Genomic_DNA"/>
</dbReference>
<dbReference type="AlphaFoldDB" id="A0A5B2VUD1"/>
<gene>
    <name evidence="1" type="ORF">F0L46_02705</name>
</gene>